<keyword evidence="2" id="KW-1185">Reference proteome</keyword>
<protein>
    <submittedName>
        <fullName evidence="1">Uncharacterized protein</fullName>
    </submittedName>
</protein>
<evidence type="ECO:0000313" key="1">
    <source>
        <dbReference type="EMBL" id="EME79648.1"/>
    </source>
</evidence>
<gene>
    <name evidence="1" type="ORF">MYCFIDRAFT_208858</name>
</gene>
<sequence>MIRLSEASDLTNHGAAAIRGYLFPINLCCWRPYVHVARGEIYIGIKQCDAFQHSSFLKDARVAAAGVN</sequence>
<dbReference type="EMBL" id="KB446562">
    <property type="protein sequence ID" value="EME79648.1"/>
    <property type="molecule type" value="Genomic_DNA"/>
</dbReference>
<proteinExistence type="predicted"/>
<evidence type="ECO:0000313" key="2">
    <source>
        <dbReference type="Proteomes" id="UP000016932"/>
    </source>
</evidence>
<dbReference type="RefSeq" id="XP_007930311.1">
    <property type="nucleotide sequence ID" value="XM_007932120.1"/>
</dbReference>
<dbReference type="HOGENOM" id="CLU_2795028_0_0_1"/>
<dbReference type="VEuPathDB" id="FungiDB:MYCFIDRAFT_183775"/>
<accession>M3ARE9</accession>
<reference evidence="1 2" key="1">
    <citation type="journal article" date="2012" name="PLoS Pathog.">
        <title>Diverse lifestyles and strategies of plant pathogenesis encoded in the genomes of eighteen Dothideomycetes fungi.</title>
        <authorList>
            <person name="Ohm R.A."/>
            <person name="Feau N."/>
            <person name="Henrissat B."/>
            <person name="Schoch C.L."/>
            <person name="Horwitz B.A."/>
            <person name="Barry K.W."/>
            <person name="Condon B.J."/>
            <person name="Copeland A.C."/>
            <person name="Dhillon B."/>
            <person name="Glaser F."/>
            <person name="Hesse C.N."/>
            <person name="Kosti I."/>
            <person name="LaButti K."/>
            <person name="Lindquist E.A."/>
            <person name="Lucas S."/>
            <person name="Salamov A.A."/>
            <person name="Bradshaw R.E."/>
            <person name="Ciuffetti L."/>
            <person name="Hamelin R.C."/>
            <person name="Kema G.H.J."/>
            <person name="Lawrence C."/>
            <person name="Scott J.A."/>
            <person name="Spatafora J.W."/>
            <person name="Turgeon B.G."/>
            <person name="de Wit P.J.G.M."/>
            <person name="Zhong S."/>
            <person name="Goodwin S.B."/>
            <person name="Grigoriev I.V."/>
        </authorList>
    </citation>
    <scope>NUCLEOTIDE SEQUENCE [LARGE SCALE GENOMIC DNA]</scope>
    <source>
        <strain evidence="1 2">CIRAD86</strain>
    </source>
</reference>
<dbReference type="KEGG" id="pfj:MYCFIDRAFT_183775"/>
<dbReference type="AlphaFoldDB" id="M3ARE9"/>
<organism evidence="1 2">
    <name type="scientific">Pseudocercospora fijiensis (strain CIRAD86)</name>
    <name type="common">Black leaf streak disease fungus</name>
    <name type="synonym">Mycosphaerella fijiensis</name>
    <dbReference type="NCBI Taxonomy" id="383855"/>
    <lineage>
        <taxon>Eukaryota</taxon>
        <taxon>Fungi</taxon>
        <taxon>Dikarya</taxon>
        <taxon>Ascomycota</taxon>
        <taxon>Pezizomycotina</taxon>
        <taxon>Dothideomycetes</taxon>
        <taxon>Dothideomycetidae</taxon>
        <taxon>Mycosphaerellales</taxon>
        <taxon>Mycosphaerellaceae</taxon>
        <taxon>Pseudocercospora</taxon>
    </lineage>
</organism>
<dbReference type="Proteomes" id="UP000016932">
    <property type="component" value="Unassembled WGS sequence"/>
</dbReference>
<name>M3ARE9_PSEFD</name>